<evidence type="ECO:0000313" key="9">
    <source>
        <dbReference type="Proteomes" id="UP001369086"/>
    </source>
</evidence>
<keyword evidence="3" id="KW-0378">Hydrolase</keyword>
<dbReference type="PROSITE" id="PS50016">
    <property type="entry name" value="ZF_PHD_2"/>
    <property type="match status" value="1"/>
</dbReference>
<dbReference type="InterPro" id="IPR038765">
    <property type="entry name" value="Papain-like_cys_pep_sf"/>
</dbReference>
<dbReference type="Pfam" id="PF00628">
    <property type="entry name" value="PHD"/>
    <property type="match status" value="1"/>
</dbReference>
<evidence type="ECO:0000256" key="4">
    <source>
        <dbReference type="ARBA" id="ARBA00022833"/>
    </source>
</evidence>
<dbReference type="EMBL" id="JAHFZB010000018">
    <property type="protein sequence ID" value="KAK6479253.1"/>
    <property type="molecule type" value="Genomic_DNA"/>
</dbReference>
<dbReference type="InterPro" id="IPR013083">
    <property type="entry name" value="Znf_RING/FYVE/PHD"/>
</dbReference>
<evidence type="ECO:0000256" key="2">
    <source>
        <dbReference type="ARBA" id="ARBA00022771"/>
    </source>
</evidence>
<dbReference type="InterPro" id="IPR019787">
    <property type="entry name" value="Znf_PHD-finger"/>
</dbReference>
<dbReference type="InterPro" id="IPR001965">
    <property type="entry name" value="Znf_PHD"/>
</dbReference>
<dbReference type="InterPro" id="IPR046966">
    <property type="entry name" value="Glucoamylase_active_site"/>
</dbReference>
<keyword evidence="4" id="KW-0862">Zinc</keyword>
<accession>A0ABR0Z347</accession>
<dbReference type="SMART" id="SM00249">
    <property type="entry name" value="PHD"/>
    <property type="match status" value="1"/>
</dbReference>
<keyword evidence="9" id="KW-1185">Reference proteome</keyword>
<evidence type="ECO:0000256" key="5">
    <source>
        <dbReference type="ARBA" id="ARBA00023295"/>
    </source>
</evidence>
<evidence type="ECO:0000256" key="6">
    <source>
        <dbReference type="PROSITE-ProRule" id="PRU00146"/>
    </source>
</evidence>
<name>A0ABR0Z347_HUSHU</name>
<evidence type="ECO:0000256" key="1">
    <source>
        <dbReference type="ARBA" id="ARBA00022723"/>
    </source>
</evidence>
<keyword evidence="1" id="KW-0479">Metal-binding</keyword>
<dbReference type="CDD" id="cd15517">
    <property type="entry name" value="PHD_TCF19_like"/>
    <property type="match status" value="1"/>
</dbReference>
<gene>
    <name evidence="8" type="ORF">HHUSO_G19952</name>
</gene>
<organism evidence="8 9">
    <name type="scientific">Huso huso</name>
    <name type="common">Beluga</name>
    <name type="synonym">Acipenser huso</name>
    <dbReference type="NCBI Taxonomy" id="61971"/>
    <lineage>
        <taxon>Eukaryota</taxon>
        <taxon>Metazoa</taxon>
        <taxon>Chordata</taxon>
        <taxon>Craniata</taxon>
        <taxon>Vertebrata</taxon>
        <taxon>Euteleostomi</taxon>
        <taxon>Actinopterygii</taxon>
        <taxon>Chondrostei</taxon>
        <taxon>Acipenseriformes</taxon>
        <taxon>Acipenseridae</taxon>
        <taxon>Huso</taxon>
    </lineage>
</organism>
<evidence type="ECO:0000313" key="8">
    <source>
        <dbReference type="EMBL" id="KAK6479253.1"/>
    </source>
</evidence>
<evidence type="ECO:0000256" key="3">
    <source>
        <dbReference type="ARBA" id="ARBA00022801"/>
    </source>
</evidence>
<comment type="caution">
    <text evidence="8">The sequence shown here is derived from an EMBL/GenBank/DDBJ whole genome shotgun (WGS) entry which is preliminary data.</text>
</comment>
<protein>
    <submittedName>
        <fullName evidence="8">Sentrin-specific protease 1-like isoform X1</fullName>
    </submittedName>
</protein>
<dbReference type="SUPFAM" id="SSF57903">
    <property type="entry name" value="FYVE/PHD zinc finger"/>
    <property type="match status" value="1"/>
</dbReference>
<reference evidence="8 9" key="1">
    <citation type="submission" date="2021-05" db="EMBL/GenBank/DDBJ databases">
        <authorList>
            <person name="Zahm M."/>
            <person name="Klopp C."/>
            <person name="Cabau C."/>
            <person name="Kuhl H."/>
            <person name="Suciu R."/>
            <person name="Ciorpac M."/>
            <person name="Holostenco D."/>
            <person name="Gessner J."/>
            <person name="Wuertz S."/>
            <person name="Hohne C."/>
            <person name="Stock M."/>
            <person name="Gislard M."/>
            <person name="Lluch J."/>
            <person name="Milhes M."/>
            <person name="Lampietro C."/>
            <person name="Lopez Roques C."/>
            <person name="Donnadieu C."/>
            <person name="Du K."/>
            <person name="Schartl M."/>
            <person name="Guiguen Y."/>
        </authorList>
    </citation>
    <scope>NUCLEOTIDE SEQUENCE [LARGE SCALE GENOMIC DNA]</scope>
    <source>
        <strain evidence="8">Hh-F2</strain>
        <tissue evidence="8">Blood</tissue>
    </source>
</reference>
<dbReference type="PROSITE" id="PS00820">
    <property type="entry name" value="GLUCOAMYLASE"/>
    <property type="match status" value="1"/>
</dbReference>
<evidence type="ECO:0000259" key="7">
    <source>
        <dbReference type="PROSITE" id="PS50016"/>
    </source>
</evidence>
<dbReference type="Gene3D" id="3.40.395.10">
    <property type="entry name" value="Adenoviral Proteinase, Chain A"/>
    <property type="match status" value="1"/>
</dbReference>
<dbReference type="Gene3D" id="3.30.40.10">
    <property type="entry name" value="Zinc/RING finger domain, C3HC4 (zinc finger)"/>
    <property type="match status" value="1"/>
</dbReference>
<keyword evidence="2 6" id="KW-0863">Zinc-finger</keyword>
<dbReference type="Proteomes" id="UP001369086">
    <property type="component" value="Unassembled WGS sequence"/>
</dbReference>
<dbReference type="InterPro" id="IPR011011">
    <property type="entry name" value="Znf_FYVE_PHD"/>
</dbReference>
<dbReference type="SUPFAM" id="SSF54001">
    <property type="entry name" value="Cysteine proteinases"/>
    <property type="match status" value="1"/>
</dbReference>
<feature type="domain" description="PHD-type" evidence="7">
    <location>
        <begin position="136"/>
        <end position="192"/>
    </location>
</feature>
<sequence length="193" mass="21989">MSGVAEERVARQEPWQTGEADIWEEKFGVIVKMCENTVVLIDPLGEEDKYSRRILRNWRSFVRANVDTGNKTVWKLQTFKHQLQMDGSSCGVLTLNFAEQYLTSGSIDQVETSPASIRAERLEIAGLLMENQGNIDEYCIICSMMDLQSANTTINMVQCDHCNRWAHTECTLYSAEELSHDFSFMCKKCKVNG</sequence>
<keyword evidence="5" id="KW-0326">Glycosidase</keyword>
<proteinExistence type="predicted"/>